<dbReference type="EMBL" id="CP144525">
    <property type="protein sequence ID" value="WWC71323.1"/>
    <property type="molecule type" value="Genomic_DNA"/>
</dbReference>
<organism evidence="9">
    <name type="scientific">Kwoniella pini CBS 10737</name>
    <dbReference type="NCBI Taxonomy" id="1296096"/>
    <lineage>
        <taxon>Eukaryota</taxon>
        <taxon>Fungi</taxon>
        <taxon>Dikarya</taxon>
        <taxon>Basidiomycota</taxon>
        <taxon>Agaricomycotina</taxon>
        <taxon>Tremellomycetes</taxon>
        <taxon>Tremellales</taxon>
        <taxon>Cryptococcaceae</taxon>
        <taxon>Kwoniella</taxon>
    </lineage>
</organism>
<reference evidence="9" key="1">
    <citation type="submission" date="2013-07" db="EMBL/GenBank/DDBJ databases">
        <title>The Genome Sequence of Cryptococcus pinus CBS10737.</title>
        <authorList>
            <consortium name="The Broad Institute Genome Sequencing Platform"/>
            <person name="Cuomo C."/>
            <person name="Litvintseva A."/>
            <person name="Chen Y."/>
            <person name="Heitman J."/>
            <person name="Sun S."/>
            <person name="Springer D."/>
            <person name="Dromer F."/>
            <person name="Young S.K."/>
            <person name="Zeng Q."/>
            <person name="Gargeya S."/>
            <person name="Fitzgerald M."/>
            <person name="Abouelleil A."/>
            <person name="Alvarado L."/>
            <person name="Berlin A.M."/>
            <person name="Chapman S.B."/>
            <person name="Dewar J."/>
            <person name="Goldberg J."/>
            <person name="Griggs A."/>
            <person name="Gujja S."/>
            <person name="Hansen M."/>
            <person name="Howarth C."/>
            <person name="Imamovic A."/>
            <person name="Larimer J."/>
            <person name="McCowan C."/>
            <person name="Murphy C."/>
            <person name="Pearson M."/>
            <person name="Priest M."/>
            <person name="Roberts A."/>
            <person name="Saif S."/>
            <person name="Shea T."/>
            <person name="Sykes S."/>
            <person name="Wortman J."/>
            <person name="Nusbaum C."/>
            <person name="Birren B."/>
        </authorList>
    </citation>
    <scope>NUCLEOTIDE SEQUENCE [LARGE SCALE GENOMIC DNA]</scope>
    <source>
        <strain evidence="9">CBS 10737</strain>
    </source>
</reference>
<dbReference type="InterPro" id="IPR050339">
    <property type="entry name" value="CC_SR_Kinase"/>
</dbReference>
<dbReference type="GO" id="GO:0005634">
    <property type="term" value="C:nucleus"/>
    <property type="evidence" value="ECO:0007669"/>
    <property type="project" value="TreeGrafter"/>
</dbReference>
<keyword evidence="1" id="KW-0808">Transferase</keyword>
<feature type="compositionally biased region" description="Polar residues" evidence="7">
    <location>
        <begin position="13"/>
        <end position="24"/>
    </location>
</feature>
<feature type="compositionally biased region" description="Basic and acidic residues" evidence="7">
    <location>
        <begin position="572"/>
        <end position="587"/>
    </location>
</feature>
<evidence type="ECO:0000256" key="5">
    <source>
        <dbReference type="ARBA" id="ARBA00037982"/>
    </source>
</evidence>
<feature type="region of interest" description="Disordered" evidence="7">
    <location>
        <begin position="427"/>
        <end position="480"/>
    </location>
</feature>
<dbReference type="InterPro" id="IPR011009">
    <property type="entry name" value="Kinase-like_dom_sf"/>
</dbReference>
<feature type="compositionally biased region" description="Polar residues" evidence="7">
    <location>
        <begin position="396"/>
        <end position="409"/>
    </location>
</feature>
<dbReference type="InterPro" id="IPR008271">
    <property type="entry name" value="Ser/Thr_kinase_AS"/>
</dbReference>
<evidence type="ECO:0000313" key="11">
    <source>
        <dbReference type="Proteomes" id="UP000094020"/>
    </source>
</evidence>
<dbReference type="GO" id="GO:0004672">
    <property type="term" value="F:protein kinase activity"/>
    <property type="evidence" value="ECO:0007669"/>
    <property type="project" value="InterPro"/>
</dbReference>
<dbReference type="SUPFAM" id="SSF56112">
    <property type="entry name" value="Protein kinase-like (PK-like)"/>
    <property type="match status" value="1"/>
</dbReference>
<reference evidence="9" key="3">
    <citation type="submission" date="2016-07" db="EMBL/GenBank/DDBJ databases">
        <title>Evolution of pathogenesis and genome organization in the Tremellales.</title>
        <authorList>
            <person name="Cuomo C."/>
            <person name="Litvintseva A."/>
            <person name="Heitman J."/>
            <person name="Chen Y."/>
            <person name="Sun S."/>
            <person name="Springer D."/>
            <person name="Dromer F."/>
            <person name="Young S."/>
            <person name="Zeng Q."/>
            <person name="Chapman S."/>
            <person name="Gujja S."/>
            <person name="Saif S."/>
            <person name="Birren B."/>
        </authorList>
    </citation>
    <scope>NUCLEOTIDE SEQUENCE</scope>
    <source>
        <strain evidence="9">CBS 10737</strain>
    </source>
</reference>
<feature type="region of interest" description="Disordered" evidence="7">
    <location>
        <begin position="232"/>
        <end position="286"/>
    </location>
</feature>
<feature type="region of interest" description="Disordered" evidence="7">
    <location>
        <begin position="1"/>
        <end position="78"/>
    </location>
</feature>
<dbReference type="InterPro" id="IPR000719">
    <property type="entry name" value="Prot_kinase_dom"/>
</dbReference>
<dbReference type="OrthoDB" id="5337378at2759"/>
<feature type="region of interest" description="Disordered" evidence="7">
    <location>
        <begin position="562"/>
        <end position="587"/>
    </location>
</feature>
<evidence type="ECO:0000256" key="1">
    <source>
        <dbReference type="ARBA" id="ARBA00022679"/>
    </source>
</evidence>
<name>A0A1B9I4N9_9TREE</name>
<comment type="similarity">
    <text evidence="5">Belongs to the protein kinase superfamily. Ser/Thr protein kinase family. GCN2 subfamily.</text>
</comment>
<dbReference type="SMART" id="SM00220">
    <property type="entry name" value="S_TKc"/>
    <property type="match status" value="1"/>
</dbReference>
<feature type="compositionally biased region" description="Low complexity" evidence="7">
    <location>
        <begin position="25"/>
        <end position="40"/>
    </location>
</feature>
<dbReference type="PROSITE" id="PS00108">
    <property type="entry name" value="PROTEIN_KINASE_ST"/>
    <property type="match status" value="1"/>
</dbReference>
<keyword evidence="3 9" id="KW-0418">Kinase</keyword>
<dbReference type="Gene3D" id="1.10.510.10">
    <property type="entry name" value="Transferase(Phosphotransferase) domain 1"/>
    <property type="match status" value="1"/>
</dbReference>
<dbReference type="KEGG" id="kpin:30172183"/>
<feature type="compositionally biased region" description="Polar residues" evidence="7">
    <location>
        <begin position="345"/>
        <end position="361"/>
    </location>
</feature>
<evidence type="ECO:0000256" key="7">
    <source>
        <dbReference type="SAM" id="MobiDB-lite"/>
    </source>
</evidence>
<dbReference type="PROSITE" id="PS50011">
    <property type="entry name" value="PROTEIN_KINASE_DOM"/>
    <property type="match status" value="1"/>
</dbReference>
<sequence>MLETSPAPPVTMIPTSLTPSPQHAPSSYHSSRPSTSSLPRSYKRVKSTPSPQSPILHHQTSMSGSSGQPGPSRAKPRATVARRLIEASPQARRLDGGRRREMSVPLLSRELSHFSLSHSSPPESNHGNSTTTPLATQPFLTSPAQVIQLSRPASFIGQAKTPSSAAVIKDHTYPSTAPLPQVSSFLGSPFSTKTARGRYVYHDVSPSTNANKIAVTERIGGRDSFDESGLEWLENNDGLPLPPRRGSKEGKQTMVEGLPQGMGGSGRLRRGTKGSTSSMDELSGSGASTASLLSLARNSMEQHSRPNIITVWDEVTYRLDEEDEGAPTPSRQLFANIDSHMPLQMSSKASKPLRTSDQQVKTAARPFLPRSAGGKPQQSCKSSGSSSVEKIDQDKQAFSPSKTGRSPLSNFLPRLLKKVSQQSLRRSFIEPGSEDMLTDTEESTSTKGSLREKTKTLWSRTRSITSARNPMEGGDHESSLGAGIGLGIRRGMPLNKYQRHADTGIDLSRSLSSDSSGDVETSPSRPFSARSSSSLFVKPSLPVAPSFDAKASDRSAFLARRKSVTGQNNNTPDHHLSNGLRSARDRPVLRRGITAPATHSASSTSHLSVESAFNTPTHILFGDIKPSPAAFASTGLVKKKSGLPRVEIPKFGGGTESEPVGEVKREQAAIQHGMLRTLELPSPISPIKPVHYPRPGLTATSTSTSISSSSATASTTSSNAAYIQIAQKTRGLRRKGSQMFNASGSIGSVDMMRSDSNRSARGGISPATPTKPGLQITPMGLGVTTPSPTGHHILYPFASTTSLSTPPHSSVYAPLDTVEPSSIERYNMPARVRQITNSHASDRGPLARASNPMLANGFKASASIHTVPESPVQCPVPSINLFNGPHKARSKRETTRLEKDFTVIQTLGSGAFSQVLKVCERSSGKLYAVKAGKPYTGVKNRLRQLEEVSILRQLSLTPHENVITYIDSWESASRLFIRTSLSECGDLSKFLGLLGDFGGLGEERVWKSLIELASGLTHIHENNFLHLDLKPSNILINRDGGLVIADLGMAVICSNDSKGQILEGLSPALPEKDDQGGFIWQTSASTGAATPDEKERRSIDLIPSPIIDREFEGDREYLCPEALSGQTIGKGADIFSLGMVVLEAAVNVVLPSNGEGWLKLRHDDFSDLNEHYRLRSLTNSFTPTSTDEMTDASIPLLSNELIQVVKGMMKSDSSQRWELEDIWENRIVKKIIGGKRGKALVEEEQGWLDNVLKQ</sequence>
<feature type="region of interest" description="Disordered" evidence="7">
    <location>
        <begin position="345"/>
        <end position="409"/>
    </location>
</feature>
<evidence type="ECO:0000256" key="6">
    <source>
        <dbReference type="PROSITE-ProRule" id="PRU10141"/>
    </source>
</evidence>
<reference evidence="10" key="4">
    <citation type="submission" date="2024-02" db="EMBL/GenBank/DDBJ databases">
        <title>Comparative genomics of Cryptococcus and Kwoniella reveals pathogenesis evolution and contrasting modes of karyotype evolution via chromosome fusion or intercentromeric recombination.</title>
        <authorList>
            <person name="Coelho M.A."/>
            <person name="David-Palma M."/>
            <person name="Shea T."/>
            <person name="Bowers K."/>
            <person name="McGinley-Smith S."/>
            <person name="Mohammad A.W."/>
            <person name="Gnirke A."/>
            <person name="Yurkov A.M."/>
            <person name="Nowrousian M."/>
            <person name="Sun S."/>
            <person name="Cuomo C.A."/>
            <person name="Heitman J."/>
        </authorList>
    </citation>
    <scope>NUCLEOTIDE SEQUENCE</scope>
    <source>
        <strain evidence="10">CBS 10737</strain>
    </source>
</reference>
<feature type="compositionally biased region" description="Pro residues" evidence="7">
    <location>
        <begin position="1"/>
        <end position="11"/>
    </location>
</feature>
<evidence type="ECO:0000313" key="10">
    <source>
        <dbReference type="EMBL" id="WWC71323.1"/>
    </source>
</evidence>
<dbReference type="Proteomes" id="UP000094020">
    <property type="component" value="Chromosome 7"/>
</dbReference>
<keyword evidence="4 6" id="KW-0067">ATP-binding</keyword>
<feature type="domain" description="Protein kinase" evidence="8">
    <location>
        <begin position="901"/>
        <end position="1228"/>
    </location>
</feature>
<dbReference type="EMBL" id="KI894010">
    <property type="protein sequence ID" value="OCF50490.1"/>
    <property type="molecule type" value="Genomic_DNA"/>
</dbReference>
<dbReference type="GO" id="GO:0005737">
    <property type="term" value="C:cytoplasm"/>
    <property type="evidence" value="ECO:0007669"/>
    <property type="project" value="TreeGrafter"/>
</dbReference>
<feature type="binding site" evidence="6">
    <location>
        <position position="930"/>
    </location>
    <ligand>
        <name>ATP</name>
        <dbReference type="ChEBI" id="CHEBI:30616"/>
    </ligand>
</feature>
<feature type="compositionally biased region" description="Low complexity" evidence="7">
    <location>
        <begin position="114"/>
        <end position="124"/>
    </location>
</feature>
<dbReference type="Gene3D" id="3.30.200.20">
    <property type="entry name" value="Phosphorylase Kinase, domain 1"/>
    <property type="match status" value="1"/>
</dbReference>
<feature type="compositionally biased region" description="Acidic residues" evidence="7">
    <location>
        <begin position="432"/>
        <end position="442"/>
    </location>
</feature>
<evidence type="ECO:0000259" key="8">
    <source>
        <dbReference type="PROSITE" id="PS50011"/>
    </source>
</evidence>
<protein>
    <submittedName>
        <fullName evidence="9">WEE/WEE-UNCLASSIFIED protein kinase</fullName>
    </submittedName>
</protein>
<feature type="region of interest" description="Disordered" evidence="7">
    <location>
        <begin position="507"/>
        <end position="534"/>
    </location>
</feature>
<feature type="region of interest" description="Disordered" evidence="7">
    <location>
        <begin position="756"/>
        <end position="776"/>
    </location>
</feature>
<accession>A0A1B9I4N9</accession>
<dbReference type="Pfam" id="PF00069">
    <property type="entry name" value="Pkinase"/>
    <property type="match status" value="2"/>
</dbReference>
<dbReference type="RefSeq" id="XP_019011709.1">
    <property type="nucleotide sequence ID" value="XM_019155555.1"/>
</dbReference>
<evidence type="ECO:0000256" key="4">
    <source>
        <dbReference type="ARBA" id="ARBA00022840"/>
    </source>
</evidence>
<proteinExistence type="inferred from homology"/>
<dbReference type="AlphaFoldDB" id="A0A1B9I4N9"/>
<feature type="region of interest" description="Disordered" evidence="7">
    <location>
        <begin position="114"/>
        <end position="133"/>
    </location>
</feature>
<feature type="compositionally biased region" description="Low complexity" evidence="7">
    <location>
        <begin position="61"/>
        <end position="72"/>
    </location>
</feature>
<keyword evidence="11" id="KW-1185">Reference proteome</keyword>
<evidence type="ECO:0000313" key="9">
    <source>
        <dbReference type="EMBL" id="OCF50490.1"/>
    </source>
</evidence>
<feature type="compositionally biased region" description="Polar residues" evidence="7">
    <location>
        <begin position="456"/>
        <end position="468"/>
    </location>
</feature>
<reference evidence="10" key="2">
    <citation type="submission" date="2013-07" db="EMBL/GenBank/DDBJ databases">
        <authorList>
            <consortium name="The Broad Institute Genome Sequencing Platform"/>
            <person name="Cuomo C."/>
            <person name="Litvintseva A."/>
            <person name="Chen Y."/>
            <person name="Heitman J."/>
            <person name="Sun S."/>
            <person name="Springer D."/>
            <person name="Dromer F."/>
            <person name="Young S.K."/>
            <person name="Zeng Q."/>
            <person name="Gargeya S."/>
            <person name="Fitzgerald M."/>
            <person name="Abouelleil A."/>
            <person name="Alvarado L."/>
            <person name="Berlin A.M."/>
            <person name="Chapman S.B."/>
            <person name="Dewar J."/>
            <person name="Goldberg J."/>
            <person name="Griggs A."/>
            <person name="Gujja S."/>
            <person name="Hansen M."/>
            <person name="Howarth C."/>
            <person name="Imamovic A."/>
            <person name="Larimer J."/>
            <person name="McCowan C."/>
            <person name="Murphy C."/>
            <person name="Pearson M."/>
            <person name="Priest M."/>
            <person name="Roberts A."/>
            <person name="Saif S."/>
            <person name="Shea T."/>
            <person name="Sykes S."/>
            <person name="Wortman J."/>
            <person name="Nusbaum C."/>
            <person name="Birren B."/>
        </authorList>
    </citation>
    <scope>NUCLEOTIDE SEQUENCE</scope>
    <source>
        <strain evidence="10">CBS 10737</strain>
    </source>
</reference>
<keyword evidence="2 6" id="KW-0547">Nucleotide-binding</keyword>
<evidence type="ECO:0000256" key="3">
    <source>
        <dbReference type="ARBA" id="ARBA00022777"/>
    </source>
</evidence>
<dbReference type="STRING" id="1296096.A0A1B9I4N9"/>
<dbReference type="PANTHER" id="PTHR11042">
    <property type="entry name" value="EUKARYOTIC TRANSLATION INITIATION FACTOR 2-ALPHA KINASE EIF2-ALPHA KINASE -RELATED"/>
    <property type="match status" value="1"/>
</dbReference>
<dbReference type="GeneID" id="30172183"/>
<feature type="compositionally biased region" description="Low complexity" evidence="7">
    <location>
        <begin position="373"/>
        <end position="387"/>
    </location>
</feature>
<dbReference type="PANTHER" id="PTHR11042:SF189">
    <property type="entry name" value="PROTEIN KINASE DOMAIN-CONTAINING PROTEIN"/>
    <property type="match status" value="1"/>
</dbReference>
<dbReference type="PROSITE" id="PS00107">
    <property type="entry name" value="PROTEIN_KINASE_ATP"/>
    <property type="match status" value="1"/>
</dbReference>
<evidence type="ECO:0000256" key="2">
    <source>
        <dbReference type="ARBA" id="ARBA00022741"/>
    </source>
</evidence>
<gene>
    <name evidence="9" type="ORF">I206_03814</name>
    <name evidence="10" type="ORF">I206_105277</name>
</gene>
<dbReference type="InterPro" id="IPR017441">
    <property type="entry name" value="Protein_kinase_ATP_BS"/>
</dbReference>
<dbReference type="GO" id="GO:0005524">
    <property type="term" value="F:ATP binding"/>
    <property type="evidence" value="ECO:0007669"/>
    <property type="project" value="UniProtKB-UniRule"/>
</dbReference>